<feature type="compositionally biased region" description="Low complexity" evidence="1">
    <location>
        <begin position="287"/>
        <end position="296"/>
    </location>
</feature>
<dbReference type="EMBL" id="JAEPRB010000093">
    <property type="protein sequence ID" value="KAG2222058.1"/>
    <property type="molecule type" value="Genomic_DNA"/>
</dbReference>
<dbReference type="Proteomes" id="UP000646827">
    <property type="component" value="Unassembled WGS sequence"/>
</dbReference>
<feature type="compositionally biased region" description="Low complexity" evidence="1">
    <location>
        <begin position="135"/>
        <end position="150"/>
    </location>
</feature>
<feature type="region of interest" description="Disordered" evidence="1">
    <location>
        <begin position="213"/>
        <end position="336"/>
    </location>
</feature>
<dbReference type="OrthoDB" id="2270912at2759"/>
<gene>
    <name evidence="2" type="ORF">INT45_003703</name>
</gene>
<sequence>MSPVASSTDEHSVARLSSSNAAVGASKKSPSGRLTSPAAYVFAPSWMSNTGSPTAISPQQRAVQGKYRNPAPRSSNSSPYPGRPSYKLPSNKLLHNDNATTTTTTTVATNTATLPALPSITTTSRVKKPTSLHRSTPSNASSTSSSLQDSEFPTLVEEAIPDKRHDSGRSAWGNPNAIKAKVFCPPTTETDENNEEMNMSPYDIELERLKALVPKRNSGSSVSTTSTTVTTSKRNSHHHHHHYHHNHNNNSNNNNSHNNNNSNSNNSNNNSHHYHHHHHPPSPLVSPTPSRSLSSSQRMRFNKSSRTTTNSNNSYSYSNNNGNNGNNINNNNMRTSPLTKVPLQISLRETSGAASAVVKLPTTAAVPSTSSSSVTSPRPKRASSSGSSISSFHSQPTSVCDQRLEPPPYRICELTDDTTTTSSSSFLESPRTLMEEDMMEEMIVEEDDEGEEKTKDVIEVCVNDHEREHFLSWVRTWACRPAAKASNTSMEAINPRFFGGCGEYSYFGPLGTNATTISK</sequence>
<accession>A0A8H7S5W7</accession>
<reference evidence="2 3" key="1">
    <citation type="submission" date="2020-12" db="EMBL/GenBank/DDBJ databases">
        <title>Metabolic potential, ecology and presence of endohyphal bacteria is reflected in genomic diversity of Mucoromycotina.</title>
        <authorList>
            <person name="Muszewska A."/>
            <person name="Okrasinska A."/>
            <person name="Steczkiewicz K."/>
            <person name="Drgas O."/>
            <person name="Orlowska M."/>
            <person name="Perlinska-Lenart U."/>
            <person name="Aleksandrzak-Piekarczyk T."/>
            <person name="Szatraj K."/>
            <person name="Zielenkiewicz U."/>
            <person name="Pilsyk S."/>
            <person name="Malc E."/>
            <person name="Mieczkowski P."/>
            <person name="Kruszewska J.S."/>
            <person name="Biernat P."/>
            <person name="Pawlowska J."/>
        </authorList>
    </citation>
    <scope>NUCLEOTIDE SEQUENCE [LARGE SCALE GENOMIC DNA]</scope>
    <source>
        <strain evidence="2 3">CBS 142.35</strain>
    </source>
</reference>
<feature type="compositionally biased region" description="Low complexity" evidence="1">
    <location>
        <begin position="218"/>
        <end position="232"/>
    </location>
</feature>
<proteinExistence type="predicted"/>
<feature type="compositionally biased region" description="Low complexity" evidence="1">
    <location>
        <begin position="310"/>
        <end position="332"/>
    </location>
</feature>
<organism evidence="2 3">
    <name type="scientific">Circinella minor</name>
    <dbReference type="NCBI Taxonomy" id="1195481"/>
    <lineage>
        <taxon>Eukaryota</taxon>
        <taxon>Fungi</taxon>
        <taxon>Fungi incertae sedis</taxon>
        <taxon>Mucoromycota</taxon>
        <taxon>Mucoromycotina</taxon>
        <taxon>Mucoromycetes</taxon>
        <taxon>Mucorales</taxon>
        <taxon>Lichtheimiaceae</taxon>
        <taxon>Circinella</taxon>
    </lineage>
</organism>
<comment type="caution">
    <text evidence="2">The sequence shown here is derived from an EMBL/GenBank/DDBJ whole genome shotgun (WGS) entry which is preliminary data.</text>
</comment>
<evidence type="ECO:0000313" key="3">
    <source>
        <dbReference type="Proteomes" id="UP000646827"/>
    </source>
</evidence>
<feature type="region of interest" description="Disordered" evidence="1">
    <location>
        <begin position="47"/>
        <end position="97"/>
    </location>
</feature>
<feature type="region of interest" description="Disordered" evidence="1">
    <location>
        <begin position="363"/>
        <end position="404"/>
    </location>
</feature>
<evidence type="ECO:0000313" key="2">
    <source>
        <dbReference type="EMBL" id="KAG2222058.1"/>
    </source>
</evidence>
<name>A0A8H7S5W7_9FUNG</name>
<feature type="region of interest" description="Disordered" evidence="1">
    <location>
        <begin position="180"/>
        <end position="199"/>
    </location>
</feature>
<feature type="compositionally biased region" description="Low complexity" evidence="1">
    <location>
        <begin position="248"/>
        <end position="271"/>
    </location>
</feature>
<protein>
    <submittedName>
        <fullName evidence="2">Uncharacterized protein</fullName>
    </submittedName>
</protein>
<evidence type="ECO:0000256" key="1">
    <source>
        <dbReference type="SAM" id="MobiDB-lite"/>
    </source>
</evidence>
<feature type="compositionally biased region" description="Polar residues" evidence="1">
    <location>
        <begin position="297"/>
        <end position="309"/>
    </location>
</feature>
<feature type="compositionally biased region" description="Basic residues" evidence="1">
    <location>
        <begin position="234"/>
        <end position="247"/>
    </location>
</feature>
<feature type="region of interest" description="Disordered" evidence="1">
    <location>
        <begin position="1"/>
        <end position="35"/>
    </location>
</feature>
<dbReference type="AlphaFoldDB" id="A0A8H7S5W7"/>
<keyword evidence="3" id="KW-1185">Reference proteome</keyword>
<feature type="compositionally biased region" description="Polar residues" evidence="1">
    <location>
        <begin position="47"/>
        <end position="62"/>
    </location>
</feature>
<feature type="compositionally biased region" description="Low complexity" evidence="1">
    <location>
        <begin position="67"/>
        <end position="80"/>
    </location>
</feature>
<feature type="region of interest" description="Disordered" evidence="1">
    <location>
        <begin position="116"/>
        <end position="151"/>
    </location>
</feature>
<feature type="compositionally biased region" description="Low complexity" evidence="1">
    <location>
        <begin position="363"/>
        <end position="394"/>
    </location>
</feature>